<organism evidence="1 3">
    <name type="scientific">Methanohalophilus euhalobius</name>
    <dbReference type="NCBI Taxonomy" id="51203"/>
    <lineage>
        <taxon>Archaea</taxon>
        <taxon>Methanobacteriati</taxon>
        <taxon>Methanobacteriota</taxon>
        <taxon>Stenosarchaea group</taxon>
        <taxon>Methanomicrobia</taxon>
        <taxon>Methanosarcinales</taxon>
        <taxon>Methanosarcinaceae</taxon>
        <taxon>Methanohalophilus</taxon>
    </lineage>
</organism>
<protein>
    <submittedName>
        <fullName evidence="1">Uncharacterized protein</fullName>
    </submittedName>
</protein>
<reference evidence="1" key="1">
    <citation type="submission" date="2017-09" db="EMBL/GenBank/DDBJ databases">
        <authorList>
            <person name="Ehlers B."/>
            <person name="Leendertz F.H."/>
        </authorList>
    </citation>
    <scope>NUCLEOTIDE SEQUENCE [LARGE SCALE GENOMIC DNA]</scope>
    <source>
        <strain evidence="1">WG-1MB</strain>
    </source>
</reference>
<evidence type="ECO:0000313" key="3">
    <source>
        <dbReference type="Proteomes" id="UP000217726"/>
    </source>
</evidence>
<dbReference type="Proteomes" id="UP000295404">
    <property type="component" value="Unassembled WGS sequence"/>
</dbReference>
<reference evidence="2 4" key="3">
    <citation type="submission" date="2019-03" db="EMBL/GenBank/DDBJ databases">
        <title>Subsurface microbial communities from deep shales in Ohio and West Virginia, USA.</title>
        <authorList>
            <person name="Wrighton K."/>
        </authorList>
    </citation>
    <scope>NUCLEOTIDE SEQUENCE [LARGE SCALE GENOMIC DNA]</scope>
    <source>
        <strain evidence="2 4">WG1_MB</strain>
    </source>
</reference>
<keyword evidence="3" id="KW-1185">Reference proteome</keyword>
<evidence type="ECO:0000313" key="1">
    <source>
        <dbReference type="EMBL" id="SNY00495.1"/>
    </source>
</evidence>
<dbReference type="RefSeq" id="WP_096711436.1">
    <property type="nucleotide sequence ID" value="NZ_OBDR01000001.1"/>
</dbReference>
<evidence type="ECO:0000313" key="2">
    <source>
        <dbReference type="EMBL" id="TCL11179.1"/>
    </source>
</evidence>
<sequence>MVSSLMRSIEIKQLEQRIISLFDRTFNKAANVSTLDYRDELLRNTRRWFQSKTFEIQFDLLLTEIIRLALSHADANLQEAQVAASIPHISKSAADKPYPLTAEAVRLSTDLTGKVAKSIIAMLDNEEI</sequence>
<dbReference type="Proteomes" id="UP000217726">
    <property type="component" value="Unassembled WGS sequence"/>
</dbReference>
<gene>
    <name evidence="2" type="ORF">C7960_0289</name>
    <name evidence="1" type="ORF">SAMN06295989_101256</name>
</gene>
<proteinExistence type="predicted"/>
<dbReference type="EMBL" id="OBDR01000001">
    <property type="protein sequence ID" value="SNY00495.1"/>
    <property type="molecule type" value="Genomic_DNA"/>
</dbReference>
<dbReference type="EMBL" id="SMMS01000001">
    <property type="protein sequence ID" value="TCL11179.1"/>
    <property type="molecule type" value="Genomic_DNA"/>
</dbReference>
<evidence type="ECO:0000313" key="4">
    <source>
        <dbReference type="Proteomes" id="UP000295404"/>
    </source>
</evidence>
<reference evidence="3" key="2">
    <citation type="submission" date="2017-09" db="EMBL/GenBank/DDBJ databases">
        <authorList>
            <person name="Varghese N."/>
            <person name="Submissions S."/>
        </authorList>
    </citation>
    <scope>NUCLEOTIDE SEQUENCE [LARGE SCALE GENOMIC DNA]</scope>
    <source>
        <strain evidence="3">WG-1MB</strain>
    </source>
</reference>
<name>A0A285EN45_9EURY</name>
<accession>A0A285EN45</accession>
<dbReference type="AlphaFoldDB" id="A0A285EN45"/>